<sequence>MSVPDAKQLENAHALFRFLNALDWESLGELLSPECMHQYFPASINPPDGKEMRGKQDFIDVLKHNFEGIFEKVTFQPPLDVIHGFNKVVFHLRSDGISKSGKKYNNEYMITFHFDGEKIIKVNEFMDSKYSSAFFTALTNEAQTPAA</sequence>
<keyword evidence="3" id="KW-1185">Reference proteome</keyword>
<proteinExistence type="predicted"/>
<evidence type="ECO:0000313" key="3">
    <source>
        <dbReference type="Proteomes" id="UP001222325"/>
    </source>
</evidence>
<dbReference type="SUPFAM" id="SSF54427">
    <property type="entry name" value="NTF2-like"/>
    <property type="match status" value="1"/>
</dbReference>
<dbReference type="AlphaFoldDB" id="A0AAD6XK89"/>
<protein>
    <recommendedName>
        <fullName evidence="1">SnoaL-like domain-containing protein</fullName>
    </recommendedName>
</protein>
<evidence type="ECO:0000313" key="2">
    <source>
        <dbReference type="EMBL" id="KAJ7080651.1"/>
    </source>
</evidence>
<accession>A0AAD6XK89</accession>
<dbReference type="EMBL" id="JARJCN010000054">
    <property type="protein sequence ID" value="KAJ7080651.1"/>
    <property type="molecule type" value="Genomic_DNA"/>
</dbReference>
<evidence type="ECO:0000259" key="1">
    <source>
        <dbReference type="Pfam" id="PF12680"/>
    </source>
</evidence>
<dbReference type="Pfam" id="PF12680">
    <property type="entry name" value="SnoaL_2"/>
    <property type="match status" value="1"/>
</dbReference>
<name>A0AAD6XK89_9AGAR</name>
<dbReference type="InterPro" id="IPR032710">
    <property type="entry name" value="NTF2-like_dom_sf"/>
</dbReference>
<organism evidence="2 3">
    <name type="scientific">Mycena belliarum</name>
    <dbReference type="NCBI Taxonomy" id="1033014"/>
    <lineage>
        <taxon>Eukaryota</taxon>
        <taxon>Fungi</taxon>
        <taxon>Dikarya</taxon>
        <taxon>Basidiomycota</taxon>
        <taxon>Agaricomycotina</taxon>
        <taxon>Agaricomycetes</taxon>
        <taxon>Agaricomycetidae</taxon>
        <taxon>Agaricales</taxon>
        <taxon>Marasmiineae</taxon>
        <taxon>Mycenaceae</taxon>
        <taxon>Mycena</taxon>
    </lineage>
</organism>
<dbReference type="Gene3D" id="3.10.450.50">
    <property type="match status" value="1"/>
</dbReference>
<gene>
    <name evidence="2" type="ORF">B0H15DRAFT_483955</name>
</gene>
<comment type="caution">
    <text evidence="2">The sequence shown here is derived from an EMBL/GenBank/DDBJ whole genome shotgun (WGS) entry which is preliminary data.</text>
</comment>
<feature type="domain" description="SnoaL-like" evidence="1">
    <location>
        <begin position="13"/>
        <end position="121"/>
    </location>
</feature>
<dbReference type="InterPro" id="IPR037401">
    <property type="entry name" value="SnoaL-like"/>
</dbReference>
<dbReference type="Proteomes" id="UP001222325">
    <property type="component" value="Unassembled WGS sequence"/>
</dbReference>
<reference evidence="2" key="1">
    <citation type="submission" date="2023-03" db="EMBL/GenBank/DDBJ databases">
        <title>Massive genome expansion in bonnet fungi (Mycena s.s.) driven by repeated elements and novel gene families across ecological guilds.</title>
        <authorList>
            <consortium name="Lawrence Berkeley National Laboratory"/>
            <person name="Harder C.B."/>
            <person name="Miyauchi S."/>
            <person name="Viragh M."/>
            <person name="Kuo A."/>
            <person name="Thoen E."/>
            <person name="Andreopoulos B."/>
            <person name="Lu D."/>
            <person name="Skrede I."/>
            <person name="Drula E."/>
            <person name="Henrissat B."/>
            <person name="Morin E."/>
            <person name="Kohler A."/>
            <person name="Barry K."/>
            <person name="LaButti K."/>
            <person name="Morin E."/>
            <person name="Salamov A."/>
            <person name="Lipzen A."/>
            <person name="Mereny Z."/>
            <person name="Hegedus B."/>
            <person name="Baldrian P."/>
            <person name="Stursova M."/>
            <person name="Weitz H."/>
            <person name="Taylor A."/>
            <person name="Grigoriev I.V."/>
            <person name="Nagy L.G."/>
            <person name="Martin F."/>
            <person name="Kauserud H."/>
        </authorList>
    </citation>
    <scope>NUCLEOTIDE SEQUENCE</scope>
    <source>
        <strain evidence="2">CBHHK173m</strain>
    </source>
</reference>